<dbReference type="EMBL" id="AP024749">
    <property type="protein sequence ID" value="BCY29449.1"/>
    <property type="molecule type" value="Genomic_DNA"/>
</dbReference>
<dbReference type="RefSeq" id="WP_221258527.1">
    <property type="nucleotide sequence ID" value="NZ_AP024749.1"/>
</dbReference>
<organism evidence="3 4">
    <name type="scientific">Flavobacterium okayamense</name>
    <dbReference type="NCBI Taxonomy" id="2830782"/>
    <lineage>
        <taxon>Bacteria</taxon>
        <taxon>Pseudomonadati</taxon>
        <taxon>Bacteroidota</taxon>
        <taxon>Flavobacteriia</taxon>
        <taxon>Flavobacteriales</taxon>
        <taxon>Flavobacteriaceae</taxon>
        <taxon>Flavobacterium</taxon>
    </lineage>
</organism>
<accession>A0ABM7S7R7</accession>
<dbReference type="InterPro" id="IPR045800">
    <property type="entry name" value="HMBD"/>
</dbReference>
<dbReference type="Proteomes" id="UP000825258">
    <property type="component" value="Chromosome"/>
</dbReference>
<sequence length="93" mass="10331">MKKTILIMAIALATFSMKSCKSDPKTDSNTENSTETVIKSDKITYSCPMDCEKGKTYTEAGKCPICNMDLLETTVGLENHKGHDHENHEGHDH</sequence>
<evidence type="ECO:0000313" key="3">
    <source>
        <dbReference type="EMBL" id="BCY29449.1"/>
    </source>
</evidence>
<feature type="signal peptide" evidence="1">
    <location>
        <begin position="1"/>
        <end position="21"/>
    </location>
</feature>
<evidence type="ECO:0000256" key="1">
    <source>
        <dbReference type="SAM" id="SignalP"/>
    </source>
</evidence>
<protein>
    <recommendedName>
        <fullName evidence="2">Heavy metal binding domain-containing protein</fullName>
    </recommendedName>
</protein>
<keyword evidence="4" id="KW-1185">Reference proteome</keyword>
<proteinExistence type="predicted"/>
<feature type="chain" id="PRO_5046923182" description="Heavy metal binding domain-containing protein" evidence="1">
    <location>
        <begin position="22"/>
        <end position="93"/>
    </location>
</feature>
<name>A0ABM7S7R7_9FLAO</name>
<keyword evidence="1" id="KW-0732">Signal</keyword>
<dbReference type="Pfam" id="PF19335">
    <property type="entry name" value="HMBD"/>
    <property type="match status" value="1"/>
</dbReference>
<feature type="domain" description="Heavy metal binding" evidence="2">
    <location>
        <begin position="45"/>
        <end position="72"/>
    </location>
</feature>
<gene>
    <name evidence="3" type="ORF">KK2020170_23170</name>
</gene>
<evidence type="ECO:0000313" key="4">
    <source>
        <dbReference type="Proteomes" id="UP000825258"/>
    </source>
</evidence>
<reference evidence="3 4" key="1">
    <citation type="submission" date="2021-06" db="EMBL/GenBank/DDBJ databases">
        <title>Whole genome sequences of Flavobacterium sp. KK2020170 and assembly.</title>
        <authorList>
            <person name="Kitahara K."/>
            <person name="Miyoshi S."/>
            <person name="Uesaka K."/>
        </authorList>
    </citation>
    <scope>NUCLEOTIDE SEQUENCE [LARGE SCALE GENOMIC DNA]</scope>
    <source>
        <strain evidence="3 4">KK2020170</strain>
    </source>
</reference>
<evidence type="ECO:0000259" key="2">
    <source>
        <dbReference type="Pfam" id="PF19335"/>
    </source>
</evidence>